<keyword evidence="7" id="KW-1185">Reference proteome</keyword>
<evidence type="ECO:0000256" key="1">
    <source>
        <dbReference type="ARBA" id="ARBA00022801"/>
    </source>
</evidence>
<dbReference type="SUPFAM" id="SSF51445">
    <property type="entry name" value="(Trans)glycosidases"/>
    <property type="match status" value="1"/>
</dbReference>
<dbReference type="Pfam" id="PF00331">
    <property type="entry name" value="Glyco_hydro_10"/>
    <property type="match status" value="1"/>
</dbReference>
<dbReference type="InterPro" id="IPR051923">
    <property type="entry name" value="Glycosyl_Hydrolase_39"/>
</dbReference>
<gene>
    <name evidence="6" type="ORF">H7F21_11320</name>
</gene>
<dbReference type="EMBL" id="JACLCP010000003">
    <property type="protein sequence ID" value="MBC2845684.1"/>
    <property type="molecule type" value="Genomic_DNA"/>
</dbReference>
<name>A0A842IUU3_9FLAO</name>
<dbReference type="InterPro" id="IPR024655">
    <property type="entry name" value="Asl1_glyco_hydro_catalytic"/>
</dbReference>
<keyword evidence="3" id="KW-0624">Polysaccharide degradation</keyword>
<dbReference type="InterPro" id="IPR001000">
    <property type="entry name" value="GH10_dom"/>
</dbReference>
<proteinExistence type="predicted"/>
<dbReference type="GO" id="GO:0004553">
    <property type="term" value="F:hydrolase activity, hydrolyzing O-glycosyl compounds"/>
    <property type="evidence" value="ECO:0007669"/>
    <property type="project" value="InterPro"/>
</dbReference>
<evidence type="ECO:0000313" key="7">
    <source>
        <dbReference type="Proteomes" id="UP000533900"/>
    </source>
</evidence>
<feature type="domain" description="Asl1-like glycosyl hydrolase catalytic" evidence="5">
    <location>
        <begin position="226"/>
        <end position="341"/>
    </location>
</feature>
<keyword evidence="1 6" id="KW-0378">Hydrolase</keyword>
<dbReference type="InterPro" id="IPR017853">
    <property type="entry name" value="GH"/>
</dbReference>
<dbReference type="PANTHER" id="PTHR12631">
    <property type="entry name" value="ALPHA-L-IDURONIDASE"/>
    <property type="match status" value="1"/>
</dbReference>
<evidence type="ECO:0000256" key="3">
    <source>
        <dbReference type="ARBA" id="ARBA00023326"/>
    </source>
</evidence>
<organism evidence="6 7">
    <name type="scientific">Winogradskyella flava</name>
    <dbReference type="NCBI Taxonomy" id="1884876"/>
    <lineage>
        <taxon>Bacteria</taxon>
        <taxon>Pseudomonadati</taxon>
        <taxon>Bacteroidota</taxon>
        <taxon>Flavobacteriia</taxon>
        <taxon>Flavobacteriales</taxon>
        <taxon>Flavobacteriaceae</taxon>
        <taxon>Winogradskyella</taxon>
    </lineage>
</organism>
<dbReference type="Pfam" id="PF11790">
    <property type="entry name" value="Glyco_hydro_cc"/>
    <property type="match status" value="1"/>
</dbReference>
<protein>
    <submittedName>
        <fullName evidence="6">Cellulase family glycosylhydrolase</fullName>
    </submittedName>
</protein>
<dbReference type="Proteomes" id="UP000533900">
    <property type="component" value="Unassembled WGS sequence"/>
</dbReference>
<dbReference type="GO" id="GO:0000272">
    <property type="term" value="P:polysaccharide catabolic process"/>
    <property type="evidence" value="ECO:0007669"/>
    <property type="project" value="UniProtKB-KW"/>
</dbReference>
<evidence type="ECO:0000313" key="6">
    <source>
        <dbReference type="EMBL" id="MBC2845684.1"/>
    </source>
</evidence>
<evidence type="ECO:0000259" key="5">
    <source>
        <dbReference type="Pfam" id="PF11790"/>
    </source>
</evidence>
<accession>A0A842IUU3</accession>
<dbReference type="Gene3D" id="3.20.20.80">
    <property type="entry name" value="Glycosidases"/>
    <property type="match status" value="1"/>
</dbReference>
<keyword evidence="2" id="KW-0119">Carbohydrate metabolism</keyword>
<dbReference type="RefSeq" id="WP_185789401.1">
    <property type="nucleotide sequence ID" value="NZ_JACLCP010000003.1"/>
</dbReference>
<evidence type="ECO:0000256" key="2">
    <source>
        <dbReference type="ARBA" id="ARBA00023277"/>
    </source>
</evidence>
<sequence length="354" mass="41138">MKKFIAFLVVITVLTINCSDDKTNYNSESSSITYTLGISFPPVSDNEQRNFTDPLLNELNVKHIRIGEDWSFREPIQGSFNWQPLDDRINWATENNINILLTIQSNGPDWACSDLQNQNSCVYNNNNEFKNYIQQLLQRYPNQISKIQFGNEWQSDFWYIGSEEQFTEANNIVYDAIQQYSPETQLILGGFTTISLRFLAGCNGLIDSFYNDEGDLFDQDFFNENCDNIEFQTVINRINYILDNASYDLLDIHLYDDVENWMIYYENFITLTTKPVIITEFGGPNLNLEPTSEQYQSERLKLYIETIDSMKVDEAYFFKLVEGSSNPAHAQSGLIDNETLNKKLSFFAFKDYNN</sequence>
<reference evidence="6" key="1">
    <citation type="submission" date="2020-08" db="EMBL/GenBank/DDBJ databases">
        <title>Winogradskyella ouciana sp. nov., isolated from the hadal seawater of the Mariana Trench.</title>
        <authorList>
            <person name="He X."/>
        </authorList>
    </citation>
    <scope>NUCLEOTIDE SEQUENCE [LARGE SCALE GENOMIC DNA]</scope>
    <source>
        <strain evidence="6">KCTC 52348</strain>
    </source>
</reference>
<dbReference type="PANTHER" id="PTHR12631:SF10">
    <property type="entry name" value="BETA-XYLOSIDASE-LIKE PROTEIN-RELATED"/>
    <property type="match status" value="1"/>
</dbReference>
<dbReference type="AlphaFoldDB" id="A0A842IUU3"/>
<evidence type="ECO:0000259" key="4">
    <source>
        <dbReference type="Pfam" id="PF00331"/>
    </source>
</evidence>
<comment type="caution">
    <text evidence="6">The sequence shown here is derived from an EMBL/GenBank/DDBJ whole genome shotgun (WGS) entry which is preliminary data.</text>
</comment>
<feature type="domain" description="GH10" evidence="4">
    <location>
        <begin position="70"/>
        <end position="153"/>
    </location>
</feature>